<evidence type="ECO:0000256" key="1">
    <source>
        <dbReference type="SAM" id="Coils"/>
    </source>
</evidence>
<sequence>MEGRGFSGFYRNSSEEMFLKALMESSVGMPIPTMEMLGFKNLSQNFRTDSEELFKSWLTNAENHSYNSPGASHRTRQASRRLSTELANVSNQEQWDILQTRRSNDLLSQTCSIAEEIPGDLSQTSSRNATERGWQASNLSLAKAWFNSSQPMTRSRSSELRRRYAAMQSTQGTAPMEVTNSGSRHDVKMKQETNNNSGFGDLSMSEIPEQLGTFVSPSNSSSSSMNAQPVNNLDRVSSVVSMLKGTLERKKLANQIERETFEDYSQGSFQAQDVLANISLHQGQGDHIHEMSLMFHEASQGQAQDPVVLPNVERSMDLDFEQLINTRNPINVRAVSQERSQSAEFRERIIDNLKDDQKRGNLVRYGSVSSTGSGDKGDPTKKRRVERSRKMAEAKERNSTSTIPPDIQSILKRCENLEKEVRSLKLNLSFMNRKDSEQTKLIEELQKQNDDLTEEKERLLEVIERIHSD</sequence>
<evidence type="ECO:0000256" key="2">
    <source>
        <dbReference type="SAM" id="MobiDB-lite"/>
    </source>
</evidence>
<dbReference type="Proteomes" id="UP000827889">
    <property type="component" value="Chromosome 9"/>
</dbReference>
<keyword evidence="1" id="KW-0175">Coiled coil</keyword>
<dbReference type="GO" id="GO:0005634">
    <property type="term" value="C:nucleus"/>
    <property type="evidence" value="ECO:0007669"/>
    <property type="project" value="InterPro"/>
</dbReference>
<dbReference type="PANTHER" id="PTHR36890:SF1">
    <property type="entry name" value="PROTEIN CYCLOPS"/>
    <property type="match status" value="1"/>
</dbReference>
<protein>
    <submittedName>
        <fullName evidence="4">Protein CYCLOPS-like isoform X2</fullName>
    </submittedName>
</protein>
<feature type="region of interest" description="Disordered" evidence="2">
    <location>
        <begin position="360"/>
        <end position="404"/>
    </location>
</feature>
<dbReference type="InterPro" id="IPR040036">
    <property type="entry name" value="CYCLOPS"/>
</dbReference>
<dbReference type="PANTHER" id="PTHR36890">
    <property type="entry name" value="PROTEIN CYCLOPS"/>
    <property type="match status" value="1"/>
</dbReference>
<reference evidence="4" key="1">
    <citation type="submission" date="2025-08" db="UniProtKB">
        <authorList>
            <consortium name="RefSeq"/>
        </authorList>
    </citation>
    <scope>IDENTIFICATION</scope>
    <source>
        <tissue evidence="4">Leaf</tissue>
    </source>
</reference>
<organism evidence="3 4">
    <name type="scientific">Rhodamnia argentea</name>
    <dbReference type="NCBI Taxonomy" id="178133"/>
    <lineage>
        <taxon>Eukaryota</taxon>
        <taxon>Viridiplantae</taxon>
        <taxon>Streptophyta</taxon>
        <taxon>Embryophyta</taxon>
        <taxon>Tracheophyta</taxon>
        <taxon>Spermatophyta</taxon>
        <taxon>Magnoliopsida</taxon>
        <taxon>eudicotyledons</taxon>
        <taxon>Gunneridae</taxon>
        <taxon>Pentapetalae</taxon>
        <taxon>rosids</taxon>
        <taxon>malvids</taxon>
        <taxon>Myrtales</taxon>
        <taxon>Myrtaceae</taxon>
        <taxon>Myrtoideae</taxon>
        <taxon>Myrteae</taxon>
        <taxon>Australasian group</taxon>
        <taxon>Rhodamnia</taxon>
    </lineage>
</organism>
<name>A0A8B8PKS4_9MYRT</name>
<evidence type="ECO:0000313" key="3">
    <source>
        <dbReference type="Proteomes" id="UP000827889"/>
    </source>
</evidence>
<gene>
    <name evidence="4" type="primary">LOC115744395</name>
</gene>
<keyword evidence="3" id="KW-1185">Reference proteome</keyword>
<dbReference type="GO" id="GO:0036377">
    <property type="term" value="P:arbuscular mycorrhizal association"/>
    <property type="evidence" value="ECO:0007669"/>
    <property type="project" value="InterPro"/>
</dbReference>
<feature type="compositionally biased region" description="Basic and acidic residues" evidence="2">
    <location>
        <begin position="388"/>
        <end position="398"/>
    </location>
</feature>
<evidence type="ECO:0000313" key="4">
    <source>
        <dbReference type="RefSeq" id="XP_030535406.1"/>
    </source>
</evidence>
<dbReference type="RefSeq" id="XP_030535406.1">
    <property type="nucleotide sequence ID" value="XM_030679546.2"/>
</dbReference>
<dbReference type="GeneID" id="115744395"/>
<dbReference type="AlphaFoldDB" id="A0A8B8PKS4"/>
<accession>A0A8B8PKS4</accession>
<dbReference type="GO" id="GO:0043565">
    <property type="term" value="F:sequence-specific DNA binding"/>
    <property type="evidence" value="ECO:0007669"/>
    <property type="project" value="InterPro"/>
</dbReference>
<feature type="coiled-coil region" evidence="1">
    <location>
        <begin position="407"/>
        <end position="469"/>
    </location>
</feature>
<proteinExistence type="predicted"/>